<protein>
    <submittedName>
        <fullName evidence="3">Protein phosphatase 2C domain-containing protein</fullName>
    </submittedName>
</protein>
<dbReference type="InterPro" id="IPR036457">
    <property type="entry name" value="PPM-type-like_dom_sf"/>
</dbReference>
<reference evidence="3 4" key="1">
    <citation type="submission" date="2019-04" db="EMBL/GenBank/DDBJ databases">
        <title>Streptomyces piniterrae sp. nov., a heliquinomycin-producing actinomycete isolated from rhizosphere soil of Pinus yunnanensis.</title>
        <authorList>
            <person name="Zhuang X."/>
            <person name="Zhao J."/>
        </authorList>
    </citation>
    <scope>NUCLEOTIDE SEQUENCE [LARGE SCALE GENOMIC DNA]</scope>
    <source>
        <strain evidence="4">jys28</strain>
    </source>
</reference>
<dbReference type="AlphaFoldDB" id="A0A4U0MMR3"/>
<organism evidence="3 4">
    <name type="scientific">Streptomyces piniterrae</name>
    <dbReference type="NCBI Taxonomy" id="2571125"/>
    <lineage>
        <taxon>Bacteria</taxon>
        <taxon>Bacillati</taxon>
        <taxon>Actinomycetota</taxon>
        <taxon>Actinomycetes</taxon>
        <taxon>Kitasatosporales</taxon>
        <taxon>Streptomycetaceae</taxon>
        <taxon>Streptomyces</taxon>
    </lineage>
</organism>
<evidence type="ECO:0000313" key="4">
    <source>
        <dbReference type="Proteomes" id="UP000308697"/>
    </source>
</evidence>
<gene>
    <name evidence="3" type="ORF">FCH28_36030</name>
</gene>
<feature type="region of interest" description="Disordered" evidence="1">
    <location>
        <begin position="73"/>
        <end position="190"/>
    </location>
</feature>
<dbReference type="Proteomes" id="UP000308697">
    <property type="component" value="Unassembled WGS sequence"/>
</dbReference>
<dbReference type="RefSeq" id="WP_136744630.1">
    <property type="nucleotide sequence ID" value="NZ_SUMB01000018.1"/>
</dbReference>
<feature type="compositionally biased region" description="Low complexity" evidence="1">
    <location>
        <begin position="73"/>
        <end position="86"/>
    </location>
</feature>
<dbReference type="Gene3D" id="3.60.40.10">
    <property type="entry name" value="PPM-type phosphatase domain"/>
    <property type="match status" value="1"/>
</dbReference>
<evidence type="ECO:0000313" key="3">
    <source>
        <dbReference type="EMBL" id="TJZ41923.1"/>
    </source>
</evidence>
<sequence length="470" mass="48551">MSHRAPHGGRARAASRLAATAAAIAALLLWGGSMVSGGRFLPVAAAAAVGVTGLAWLRVNKLLGRKDAPAEAAAESAESGSQAVAEGRADGEHESARDSTGDSNRDSAQDAVRESTGGSVRESVVDGAAEATAVVPPRPGPSGTSEGPAGEDEAVMAVSVPGPPVDPPATPAAPPAEPDGGSDGCFPVLHTPSRAAGAPWLLPSDTATHGVVADQALLGELHIRAASVVGPGHRAQGTARQDAYRLAQDRHGRYLIVVVADGMSDSRHADVGASAAVTAMAAALREALDGAARPAEIDPREIFLAAAARMYRTAESRHWDPDDMRAVAVAAVVPVQAELSGVREVWLASMGDASAWRLHDGTWQRLIGDGKGSSETGLVNGAVENFLPFEVERFACRRALLTPDDVLAVLTDGVADALDQVPEAGAWFAGRWRQPPPVGAFLLDVGFQQTQLQDDRTAVAVWCGKEERAR</sequence>
<feature type="compositionally biased region" description="Basic and acidic residues" evidence="1">
    <location>
        <begin position="87"/>
        <end position="113"/>
    </location>
</feature>
<evidence type="ECO:0000256" key="1">
    <source>
        <dbReference type="SAM" id="MobiDB-lite"/>
    </source>
</evidence>
<accession>A0A4U0MMR3</accession>
<keyword evidence="4" id="KW-1185">Reference proteome</keyword>
<dbReference type="OrthoDB" id="491589at2"/>
<evidence type="ECO:0000259" key="2">
    <source>
        <dbReference type="Pfam" id="PF13672"/>
    </source>
</evidence>
<dbReference type="SUPFAM" id="SSF81606">
    <property type="entry name" value="PP2C-like"/>
    <property type="match status" value="1"/>
</dbReference>
<feature type="compositionally biased region" description="Pro residues" evidence="1">
    <location>
        <begin position="161"/>
        <end position="177"/>
    </location>
</feature>
<proteinExistence type="predicted"/>
<dbReference type="Pfam" id="PF13672">
    <property type="entry name" value="PP2C_2"/>
    <property type="match status" value="1"/>
</dbReference>
<comment type="caution">
    <text evidence="3">The sequence shown here is derived from an EMBL/GenBank/DDBJ whole genome shotgun (WGS) entry which is preliminary data.</text>
</comment>
<dbReference type="InterPro" id="IPR001932">
    <property type="entry name" value="PPM-type_phosphatase-like_dom"/>
</dbReference>
<name>A0A4U0MMR3_9ACTN</name>
<dbReference type="EMBL" id="SUMB01000018">
    <property type="protein sequence ID" value="TJZ41923.1"/>
    <property type="molecule type" value="Genomic_DNA"/>
</dbReference>
<feature type="domain" description="PPM-type phosphatase" evidence="2">
    <location>
        <begin position="229"/>
        <end position="434"/>
    </location>
</feature>